<protein>
    <submittedName>
        <fullName evidence="2">Uncharacterized protein</fullName>
    </submittedName>
</protein>
<feature type="transmembrane region" description="Helical" evidence="1">
    <location>
        <begin position="37"/>
        <end position="55"/>
    </location>
</feature>
<name>A0ABR8ZDJ4_9FLAO</name>
<evidence type="ECO:0000313" key="3">
    <source>
        <dbReference type="Proteomes" id="UP000637299"/>
    </source>
</evidence>
<organism evidence="2 3">
    <name type="scientific">Chryseobacterium caseinilyticum</name>
    <dbReference type="NCBI Taxonomy" id="2771428"/>
    <lineage>
        <taxon>Bacteria</taxon>
        <taxon>Pseudomonadati</taxon>
        <taxon>Bacteroidota</taxon>
        <taxon>Flavobacteriia</taxon>
        <taxon>Flavobacteriales</taxon>
        <taxon>Weeksellaceae</taxon>
        <taxon>Chryseobacterium group</taxon>
        <taxon>Chryseobacterium</taxon>
    </lineage>
</organism>
<keyword evidence="3" id="KW-1185">Reference proteome</keyword>
<sequence>MIIVGVIFFLLLFGISSIFIIIYFVTKKKLFIKLFVGYWAILVLLFLSLLFAGFLNSPTNVGKDDLYGEYVVDKNMFKGKNADWQFEHFSFEIKENDEFIFFEYYDNGIIKSKHTGIVEFIDGYASPHLRLTQVDPEHQIIDPEPLLVRNNWNFYYVFKSKKFGNVFFKKK</sequence>
<reference evidence="2 3" key="1">
    <citation type="submission" date="2020-09" db="EMBL/GenBank/DDBJ databases">
        <title>Genome seq and assembly of Chryseobacterium sp.</title>
        <authorList>
            <person name="Chhetri G."/>
        </authorList>
    </citation>
    <scope>NUCLEOTIDE SEQUENCE [LARGE SCALE GENOMIC DNA]</scope>
    <source>
        <strain evidence="2 3">GCR10</strain>
    </source>
</reference>
<accession>A0ABR8ZDJ4</accession>
<evidence type="ECO:0000313" key="2">
    <source>
        <dbReference type="EMBL" id="MBD8083374.1"/>
    </source>
</evidence>
<comment type="caution">
    <text evidence="2">The sequence shown here is derived from an EMBL/GenBank/DDBJ whole genome shotgun (WGS) entry which is preliminary data.</text>
</comment>
<evidence type="ECO:0000256" key="1">
    <source>
        <dbReference type="SAM" id="Phobius"/>
    </source>
</evidence>
<keyword evidence="1" id="KW-0812">Transmembrane</keyword>
<keyword evidence="1" id="KW-0472">Membrane</keyword>
<proteinExistence type="predicted"/>
<feature type="transmembrane region" description="Helical" evidence="1">
    <location>
        <begin position="6"/>
        <end position="25"/>
    </location>
</feature>
<dbReference type="RefSeq" id="WP_191737296.1">
    <property type="nucleotide sequence ID" value="NZ_JACYFS010000004.1"/>
</dbReference>
<dbReference type="Proteomes" id="UP000637299">
    <property type="component" value="Unassembled WGS sequence"/>
</dbReference>
<gene>
    <name evidence="2" type="ORF">IC610_13220</name>
</gene>
<keyword evidence="1" id="KW-1133">Transmembrane helix</keyword>
<dbReference type="EMBL" id="JACYFS010000004">
    <property type="protein sequence ID" value="MBD8083374.1"/>
    <property type="molecule type" value="Genomic_DNA"/>
</dbReference>